<accession>A0AAN9DAM6</accession>
<dbReference type="FunFam" id="3.30.420.10:FF:000175">
    <property type="entry name" value="RNA exonuclease 5"/>
    <property type="match status" value="1"/>
</dbReference>
<protein>
    <recommendedName>
        <fullName evidence="6">RRM domain-containing protein</fullName>
    </recommendedName>
</protein>
<dbReference type="SMART" id="SM00479">
    <property type="entry name" value="EXOIII"/>
    <property type="match status" value="1"/>
</dbReference>
<dbReference type="Gene3D" id="3.30.70.330">
    <property type="match status" value="1"/>
</dbReference>
<name>A0AAN9DAM6_9TELE</name>
<dbReference type="SUPFAM" id="SSF54928">
    <property type="entry name" value="RNA-binding domain, RBD"/>
    <property type="match status" value="1"/>
</dbReference>
<evidence type="ECO:0000256" key="2">
    <source>
        <dbReference type="ARBA" id="ARBA00022801"/>
    </source>
</evidence>
<dbReference type="Pfam" id="PF00076">
    <property type="entry name" value="RRM_1"/>
    <property type="match status" value="1"/>
</dbReference>
<organism evidence="7 8">
    <name type="scientific">Phoxinus phoxinus</name>
    <name type="common">Eurasian minnow</name>
    <dbReference type="NCBI Taxonomy" id="58324"/>
    <lineage>
        <taxon>Eukaryota</taxon>
        <taxon>Metazoa</taxon>
        <taxon>Chordata</taxon>
        <taxon>Craniata</taxon>
        <taxon>Vertebrata</taxon>
        <taxon>Euteleostomi</taxon>
        <taxon>Actinopterygii</taxon>
        <taxon>Neopterygii</taxon>
        <taxon>Teleostei</taxon>
        <taxon>Ostariophysi</taxon>
        <taxon>Cypriniformes</taxon>
        <taxon>Leuciscidae</taxon>
        <taxon>Phoxininae</taxon>
        <taxon>Phoxinus</taxon>
    </lineage>
</organism>
<dbReference type="SMART" id="SM00360">
    <property type="entry name" value="RRM"/>
    <property type="match status" value="2"/>
</dbReference>
<dbReference type="Pfam" id="PF00929">
    <property type="entry name" value="RNase_T"/>
    <property type="match status" value="1"/>
</dbReference>
<dbReference type="InterPro" id="IPR000504">
    <property type="entry name" value="RRM_dom"/>
</dbReference>
<dbReference type="GO" id="GO:0004527">
    <property type="term" value="F:exonuclease activity"/>
    <property type="evidence" value="ECO:0007669"/>
    <property type="project" value="UniProtKB-KW"/>
</dbReference>
<dbReference type="EMBL" id="JAYKXH010000006">
    <property type="protein sequence ID" value="KAK7165568.1"/>
    <property type="molecule type" value="Genomic_DNA"/>
</dbReference>
<dbReference type="PROSITE" id="PS50102">
    <property type="entry name" value="RRM"/>
    <property type="match status" value="1"/>
</dbReference>
<dbReference type="GO" id="GO:0003723">
    <property type="term" value="F:RNA binding"/>
    <property type="evidence" value="ECO:0007669"/>
    <property type="project" value="UniProtKB-UniRule"/>
</dbReference>
<keyword evidence="4" id="KW-0694">RNA-binding</keyword>
<evidence type="ECO:0000313" key="7">
    <source>
        <dbReference type="EMBL" id="KAK7165568.1"/>
    </source>
</evidence>
<dbReference type="PANTHER" id="PTHR12801">
    <property type="entry name" value="RNA EXONUCLEASE REXO1 / RECO3 FAMILY MEMBER-RELATED"/>
    <property type="match status" value="1"/>
</dbReference>
<evidence type="ECO:0000256" key="3">
    <source>
        <dbReference type="ARBA" id="ARBA00022839"/>
    </source>
</evidence>
<dbReference type="Proteomes" id="UP001364617">
    <property type="component" value="Unassembled WGS sequence"/>
</dbReference>
<proteinExistence type="predicted"/>
<dbReference type="GO" id="GO:0005634">
    <property type="term" value="C:nucleus"/>
    <property type="evidence" value="ECO:0007669"/>
    <property type="project" value="TreeGrafter"/>
</dbReference>
<evidence type="ECO:0000256" key="5">
    <source>
        <dbReference type="SAM" id="MobiDB-lite"/>
    </source>
</evidence>
<dbReference type="CDD" id="cd06145">
    <property type="entry name" value="REX1_like"/>
    <property type="match status" value="1"/>
</dbReference>
<dbReference type="InterPro" id="IPR013520">
    <property type="entry name" value="Ribonucl_H"/>
</dbReference>
<sequence>MKIETPADQQMETSSSSSSSSSCKRRAVDSRIPHSCLKKRVKLEQIPQDVLTVKDVCDLIKYVTLRRSHSVKKPSWFSVGDEARLSRVNVMILDGLTQSHFYRYFSHFRHLSSKYSSRWTLAPSSCDPLTSDLLSSEVAVDMRAPLPAALMWHPVIRRFGSSAAGLSNFLLTQQEMTKHNFPSKGGRGCEGFVSTESDGCVTDRSPLFGLDCEMCLTCVGLEVTRVALVDEAGHCVLDELVKPPNPIIDYCTRFSGITHSTLAAVSTVLSDVQDKLLQILPCDAVLVGHSLDADLRALHMIHPHAIDTSLLYRQDFGRRFKLKLLAQVILNRQIQSEDRRGHDPCEDALAALQLAQHFIRKGPREVVEDHLDELWDVPEIDDSDHQISSDHRFSSLRFGHALYGSGQSAVFLGGAAQTSGSEANQCRRQQCSSDREVVCVFRRLVQLYSLSVLRLSSFSNTLNQTTATERQQHLQQVCEGLRQMCVLFVGPLPADSTERDVHTLLKRCGRLRTIRLLQHTHGVHAEVVFEHLEGAQLALEHLNGYQINDCTIKVRRPVHELCLDLDQRVSERQDDPLNGHMIYVCNLSTKPRRHDDQLQTFTQFGPVQQISSAAVHPGKRPRHALIKFACADSAQASVGVTLQIGNRKLSVCHALTPPHMTSWTHTHPVTTETSPEQGEECKVSRDLQVSCDLQEPVLERLMKKLDGKVGKVFRALEGNCLSIVILPGARSGGVDHLGLCFVHIKQT</sequence>
<dbReference type="InterPro" id="IPR012677">
    <property type="entry name" value="Nucleotide-bd_a/b_plait_sf"/>
</dbReference>
<dbReference type="InterPro" id="IPR012337">
    <property type="entry name" value="RNaseH-like_sf"/>
</dbReference>
<gene>
    <name evidence="7" type="ORF">R3I93_005588</name>
</gene>
<feature type="domain" description="RRM" evidence="6">
    <location>
        <begin position="485"/>
        <end position="559"/>
    </location>
</feature>
<dbReference type="PANTHER" id="PTHR12801:SF82">
    <property type="entry name" value="RNA EXONUCLEASE 5"/>
    <property type="match status" value="1"/>
</dbReference>
<dbReference type="InterPro" id="IPR035979">
    <property type="entry name" value="RBD_domain_sf"/>
</dbReference>
<evidence type="ECO:0000256" key="4">
    <source>
        <dbReference type="PROSITE-ProRule" id="PRU00176"/>
    </source>
</evidence>
<evidence type="ECO:0000259" key="6">
    <source>
        <dbReference type="PROSITE" id="PS50102"/>
    </source>
</evidence>
<keyword evidence="3" id="KW-0269">Exonuclease</keyword>
<dbReference type="CDD" id="cd00590">
    <property type="entry name" value="RRM_SF"/>
    <property type="match status" value="2"/>
</dbReference>
<evidence type="ECO:0000256" key="1">
    <source>
        <dbReference type="ARBA" id="ARBA00022722"/>
    </source>
</evidence>
<dbReference type="InterPro" id="IPR036397">
    <property type="entry name" value="RNaseH_sf"/>
</dbReference>
<dbReference type="InterPro" id="IPR034922">
    <property type="entry name" value="REX1-like_exo"/>
</dbReference>
<comment type="caution">
    <text evidence="7">The sequence shown here is derived from an EMBL/GenBank/DDBJ whole genome shotgun (WGS) entry which is preliminary data.</text>
</comment>
<dbReference type="InterPro" id="IPR047021">
    <property type="entry name" value="REXO1/3/4-like"/>
</dbReference>
<keyword evidence="1" id="KW-0540">Nuclease</keyword>
<keyword evidence="8" id="KW-1185">Reference proteome</keyword>
<dbReference type="PROSITE" id="PS51257">
    <property type="entry name" value="PROKAR_LIPOPROTEIN"/>
    <property type="match status" value="1"/>
</dbReference>
<reference evidence="7 8" key="1">
    <citation type="submission" date="2024-02" db="EMBL/GenBank/DDBJ databases">
        <title>Chromosome-level genome assembly of the Eurasian Minnow (Phoxinus phoxinus).</title>
        <authorList>
            <person name="Oriowo T.O."/>
            <person name="Martin S."/>
            <person name="Stange M."/>
            <person name="Chrysostomakis Y."/>
            <person name="Brown T."/>
            <person name="Winkler S."/>
            <person name="Kukowka S."/>
            <person name="Myers E.W."/>
            <person name="Bohne A."/>
        </authorList>
    </citation>
    <scope>NUCLEOTIDE SEQUENCE [LARGE SCALE GENOMIC DNA]</scope>
    <source>
        <strain evidence="7">ZFMK-TIS-60720</strain>
        <tissue evidence="7">Whole Organism</tissue>
    </source>
</reference>
<keyword evidence="2" id="KW-0378">Hydrolase</keyword>
<dbReference type="AlphaFoldDB" id="A0AAN9DAM6"/>
<dbReference type="SUPFAM" id="SSF53098">
    <property type="entry name" value="Ribonuclease H-like"/>
    <property type="match status" value="1"/>
</dbReference>
<dbReference type="Gene3D" id="3.30.420.10">
    <property type="entry name" value="Ribonuclease H-like superfamily/Ribonuclease H"/>
    <property type="match status" value="1"/>
</dbReference>
<evidence type="ECO:0000313" key="8">
    <source>
        <dbReference type="Proteomes" id="UP001364617"/>
    </source>
</evidence>
<feature type="region of interest" description="Disordered" evidence="5">
    <location>
        <begin position="1"/>
        <end position="27"/>
    </location>
</feature>